<feature type="binding site" evidence="12">
    <location>
        <position position="312"/>
    </location>
    <ligand>
        <name>substrate</name>
    </ligand>
</feature>
<dbReference type="GO" id="GO:0009089">
    <property type="term" value="P:lysine biosynthetic process via diaminopimelate"/>
    <property type="evidence" value="ECO:0007669"/>
    <property type="project" value="UniProtKB-UniRule"/>
</dbReference>
<evidence type="ECO:0000256" key="2">
    <source>
        <dbReference type="ARBA" id="ARBA00022605"/>
    </source>
</evidence>
<dbReference type="OrthoDB" id="9802241at2"/>
<comment type="cofactor">
    <cofactor evidence="1 12 13 14">
        <name>pyridoxal 5'-phosphate</name>
        <dbReference type="ChEBI" id="CHEBI:597326"/>
    </cofactor>
</comment>
<dbReference type="FunFam" id="2.40.37.10:FF:000003">
    <property type="entry name" value="Diaminopimelate decarboxylase"/>
    <property type="match status" value="1"/>
</dbReference>
<dbReference type="CDD" id="cd06828">
    <property type="entry name" value="PLPDE_III_DapDC"/>
    <property type="match status" value="1"/>
</dbReference>
<comment type="pathway">
    <text evidence="8 12 14">Amino-acid biosynthesis; L-lysine biosynthesis via DAP pathway; L-lysine from DL-2,6-diaminopimelate: step 1/1.</text>
</comment>
<dbReference type="PANTHER" id="PTHR43727:SF2">
    <property type="entry name" value="GROUP IV DECARBOXYLASE"/>
    <property type="match status" value="1"/>
</dbReference>
<dbReference type="HAMAP" id="MF_02120">
    <property type="entry name" value="LysA"/>
    <property type="match status" value="1"/>
</dbReference>
<feature type="binding site" evidence="12">
    <location>
        <position position="239"/>
    </location>
    <ligand>
        <name>pyridoxal 5'-phosphate</name>
        <dbReference type="ChEBI" id="CHEBI:597326"/>
    </ligand>
</feature>
<evidence type="ECO:0000256" key="10">
    <source>
        <dbReference type="ARBA" id="ARBA00066427"/>
    </source>
</evidence>
<dbReference type="PANTHER" id="PTHR43727">
    <property type="entry name" value="DIAMINOPIMELATE DECARBOXYLASE"/>
    <property type="match status" value="1"/>
</dbReference>
<dbReference type="InterPro" id="IPR009006">
    <property type="entry name" value="Ala_racemase/Decarboxylase_C"/>
</dbReference>
<dbReference type="Gene3D" id="3.20.20.10">
    <property type="entry name" value="Alanine racemase"/>
    <property type="match status" value="1"/>
</dbReference>
<dbReference type="SUPFAM" id="SSF51419">
    <property type="entry name" value="PLP-binding barrel"/>
    <property type="match status" value="1"/>
</dbReference>
<evidence type="ECO:0000256" key="12">
    <source>
        <dbReference type="HAMAP-Rule" id="MF_02120"/>
    </source>
</evidence>
<evidence type="ECO:0000256" key="13">
    <source>
        <dbReference type="PIRSR" id="PIRSR600183-50"/>
    </source>
</evidence>
<evidence type="ECO:0000259" key="15">
    <source>
        <dbReference type="Pfam" id="PF02784"/>
    </source>
</evidence>
<keyword evidence="6 12" id="KW-0456">Lyase</keyword>
<evidence type="ECO:0000256" key="14">
    <source>
        <dbReference type="RuleBase" id="RU003738"/>
    </source>
</evidence>
<dbReference type="PROSITE" id="PS00878">
    <property type="entry name" value="ODR_DC_2_1"/>
    <property type="match status" value="1"/>
</dbReference>
<evidence type="ECO:0000256" key="4">
    <source>
        <dbReference type="ARBA" id="ARBA00022898"/>
    </source>
</evidence>
<evidence type="ECO:0000256" key="11">
    <source>
        <dbReference type="ARBA" id="ARBA00074972"/>
    </source>
</evidence>
<dbReference type="FunFam" id="3.20.20.10:FF:000003">
    <property type="entry name" value="Diaminopimelate decarboxylase"/>
    <property type="match status" value="1"/>
</dbReference>
<comment type="caution">
    <text evidence="16">The sequence shown here is derived from an EMBL/GenBank/DDBJ whole genome shotgun (WGS) entry which is preliminary data.</text>
</comment>
<organism evidence="16 17">
    <name type="scientific">Abyssibacter profundi</name>
    <dbReference type="NCBI Taxonomy" id="2182787"/>
    <lineage>
        <taxon>Bacteria</taxon>
        <taxon>Pseudomonadati</taxon>
        <taxon>Pseudomonadota</taxon>
        <taxon>Gammaproteobacteria</taxon>
        <taxon>Chromatiales</taxon>
        <taxon>Oceanococcaceae</taxon>
        <taxon>Abyssibacter</taxon>
    </lineage>
</organism>
<dbReference type="PROSITE" id="PS00879">
    <property type="entry name" value="ODR_DC_2_2"/>
    <property type="match status" value="1"/>
</dbReference>
<evidence type="ECO:0000256" key="7">
    <source>
        <dbReference type="ARBA" id="ARBA00050464"/>
    </source>
</evidence>
<dbReference type="GO" id="GO:0030170">
    <property type="term" value="F:pyridoxal phosphate binding"/>
    <property type="evidence" value="ECO:0007669"/>
    <property type="project" value="UniProtKB-UniRule"/>
</dbReference>
<dbReference type="InterPro" id="IPR022657">
    <property type="entry name" value="De-COase2_CS"/>
</dbReference>
<evidence type="ECO:0000256" key="3">
    <source>
        <dbReference type="ARBA" id="ARBA00022793"/>
    </source>
</evidence>
<evidence type="ECO:0000256" key="5">
    <source>
        <dbReference type="ARBA" id="ARBA00023154"/>
    </source>
</evidence>
<comment type="similarity">
    <text evidence="9 12">Belongs to the Orn/Lys/Arg decarboxylase class-II family. LysA subfamily.</text>
</comment>
<name>A0A363UKI3_9GAMM</name>
<comment type="subunit">
    <text evidence="12">Homodimer.</text>
</comment>
<keyword evidence="5 12" id="KW-0457">Lysine biosynthesis</keyword>
<feature type="binding site" evidence="12">
    <location>
        <position position="316"/>
    </location>
    <ligand>
        <name>substrate</name>
    </ligand>
</feature>
<keyword evidence="3 12" id="KW-0210">Decarboxylase</keyword>
<keyword evidence="4 12" id="KW-0663">Pyridoxal phosphate</keyword>
<feature type="binding site" evidence="12">
    <location>
        <position position="276"/>
    </location>
    <ligand>
        <name>substrate</name>
    </ligand>
</feature>
<keyword evidence="2 12" id="KW-0028">Amino-acid biosynthesis</keyword>
<dbReference type="InterPro" id="IPR022653">
    <property type="entry name" value="De-COase2_pyr-phos_BS"/>
</dbReference>
<comment type="function">
    <text evidence="12">Specifically catalyzes the decarboxylation of meso-diaminopimelate (meso-DAP) to L-lysine.</text>
</comment>
<feature type="domain" description="Orn/DAP/Arg decarboxylase 2 N-terminal" evidence="15">
    <location>
        <begin position="35"/>
        <end position="279"/>
    </location>
</feature>
<feature type="binding site" evidence="12">
    <location>
        <begin position="273"/>
        <end position="276"/>
    </location>
    <ligand>
        <name>pyridoxal 5'-phosphate</name>
        <dbReference type="ChEBI" id="CHEBI:597326"/>
    </ligand>
</feature>
<dbReference type="RefSeq" id="WP_109720154.1">
    <property type="nucleotide sequence ID" value="NZ_QEQK01000007.1"/>
</dbReference>
<evidence type="ECO:0000256" key="8">
    <source>
        <dbReference type="ARBA" id="ARBA00060643"/>
    </source>
</evidence>
<feature type="modified residue" description="N6-(pyridoxal phosphate)lysine" evidence="12 13">
    <location>
        <position position="60"/>
    </location>
</feature>
<feature type="active site" description="Proton donor" evidence="13">
    <location>
        <position position="343"/>
    </location>
</feature>
<gene>
    <name evidence="12 16" type="primary">lysA</name>
    <name evidence="16" type="ORF">DEH80_08915</name>
</gene>
<feature type="binding site" evidence="12">
    <location>
        <position position="371"/>
    </location>
    <ligand>
        <name>pyridoxal 5'-phosphate</name>
        <dbReference type="ChEBI" id="CHEBI:597326"/>
    </ligand>
</feature>
<dbReference type="InterPro" id="IPR002986">
    <property type="entry name" value="DAP_deCOOHase_LysA"/>
</dbReference>
<evidence type="ECO:0000256" key="9">
    <source>
        <dbReference type="ARBA" id="ARBA00060983"/>
    </source>
</evidence>
<evidence type="ECO:0000313" key="17">
    <source>
        <dbReference type="Proteomes" id="UP000251800"/>
    </source>
</evidence>
<feature type="binding site" evidence="12">
    <location>
        <position position="344"/>
    </location>
    <ligand>
        <name>substrate</name>
    </ligand>
</feature>
<dbReference type="Proteomes" id="UP000251800">
    <property type="component" value="Unassembled WGS sequence"/>
</dbReference>
<dbReference type="AlphaFoldDB" id="A0A363UKI3"/>
<dbReference type="InterPro" id="IPR029066">
    <property type="entry name" value="PLP-binding_barrel"/>
</dbReference>
<dbReference type="InterPro" id="IPR000183">
    <property type="entry name" value="Orn/DAP/Arg_de-COase"/>
</dbReference>
<feature type="binding site" evidence="12">
    <location>
        <position position="371"/>
    </location>
    <ligand>
        <name>substrate</name>
    </ligand>
</feature>
<dbReference type="NCBIfam" id="TIGR01048">
    <property type="entry name" value="lysA"/>
    <property type="match status" value="1"/>
</dbReference>
<evidence type="ECO:0000313" key="16">
    <source>
        <dbReference type="EMBL" id="PWN55939.1"/>
    </source>
</evidence>
<proteinExistence type="inferred from homology"/>
<dbReference type="Pfam" id="PF02784">
    <property type="entry name" value="Orn_Arg_deC_N"/>
    <property type="match status" value="1"/>
</dbReference>
<dbReference type="PRINTS" id="PR01181">
    <property type="entry name" value="DAPDCRBXLASE"/>
</dbReference>
<evidence type="ECO:0000256" key="6">
    <source>
        <dbReference type="ARBA" id="ARBA00023239"/>
    </source>
</evidence>
<dbReference type="SUPFAM" id="SSF50621">
    <property type="entry name" value="Alanine racemase C-terminal domain-like"/>
    <property type="match status" value="1"/>
</dbReference>
<sequence>MDHFNLQDGVLHAEAVAIPDIVATHGTPCFIYSRATLTRHYRVFDEALGGLEHLVCYAVKANSNLAVLNVLARLGSGFDIVSVGELERVLEAGGAPDKIVFSGVGKTEAEMARALDVGIKCFNVESLAELERLNAVAAAKGVRAPVSLRINPDVDAGTHPYIATGLKDNKFGIDIAEADAAFERARDLPALDIFGLDCHIGSQLTTLPPFLDALDRLLVLIDRLAERDIQIRHLDLGGGLGIRYQAEEPPLPAAYADAIKQKLGDRGLEILIEPGRAIAGNAGVLVTRVEFLKQQPAKHFAIVDAAMNDLIRPTLYNAWQNIVPVQPREDVPAQRYDIVGPVCESGDWLGRDRDLAIAPGDLLAVRSAGAYGFTMSSNYNSRPRAAEVMVDCETAYLVRARESITDLWRGETVLPA</sequence>
<comment type="catalytic activity">
    <reaction evidence="7 12 14">
        <text>meso-2,6-diaminopimelate + H(+) = L-lysine + CO2</text>
        <dbReference type="Rhea" id="RHEA:15101"/>
        <dbReference type="ChEBI" id="CHEBI:15378"/>
        <dbReference type="ChEBI" id="CHEBI:16526"/>
        <dbReference type="ChEBI" id="CHEBI:32551"/>
        <dbReference type="ChEBI" id="CHEBI:57791"/>
        <dbReference type="EC" id="4.1.1.20"/>
    </reaction>
</comment>
<protein>
    <recommendedName>
        <fullName evidence="11 12">Diaminopimelate decarboxylase</fullName>
        <shortName evidence="12">DAP decarboxylase</shortName>
        <shortName evidence="12">DAPDC</shortName>
        <ecNumber evidence="10 12">4.1.1.20</ecNumber>
    </recommendedName>
</protein>
<dbReference type="GO" id="GO:0008836">
    <property type="term" value="F:diaminopimelate decarboxylase activity"/>
    <property type="evidence" value="ECO:0007669"/>
    <property type="project" value="UniProtKB-UniRule"/>
</dbReference>
<dbReference type="EMBL" id="QEQK01000007">
    <property type="protein sequence ID" value="PWN55939.1"/>
    <property type="molecule type" value="Genomic_DNA"/>
</dbReference>
<dbReference type="Gene3D" id="2.40.37.10">
    <property type="entry name" value="Lyase, Ornithine Decarboxylase, Chain A, domain 1"/>
    <property type="match status" value="1"/>
</dbReference>
<dbReference type="UniPathway" id="UPA00034">
    <property type="reaction ID" value="UER00027"/>
</dbReference>
<accession>A0A363UKI3</accession>
<dbReference type="InterPro" id="IPR022644">
    <property type="entry name" value="De-COase2_N"/>
</dbReference>
<dbReference type="PRINTS" id="PR01179">
    <property type="entry name" value="ODADCRBXLASE"/>
</dbReference>
<keyword evidence="17" id="KW-1185">Reference proteome</keyword>
<dbReference type="EC" id="4.1.1.20" evidence="10 12"/>
<reference evidence="16 17" key="1">
    <citation type="submission" date="2018-05" db="EMBL/GenBank/DDBJ databases">
        <title>Abyssibacter profundi OUC007T gen. nov., sp. nov, a marine bacterium isolated from seawater of the Mariana Trench.</title>
        <authorList>
            <person name="Zhou S."/>
        </authorList>
    </citation>
    <scope>NUCLEOTIDE SEQUENCE [LARGE SCALE GENOMIC DNA]</scope>
    <source>
        <strain evidence="16 17">OUC007</strain>
    </source>
</reference>
<evidence type="ECO:0000256" key="1">
    <source>
        <dbReference type="ARBA" id="ARBA00001933"/>
    </source>
</evidence>